<keyword evidence="5 7" id="KW-0687">Ribonucleoprotein</keyword>
<keyword evidence="9" id="KW-0496">Mitochondrion</keyword>
<dbReference type="AlphaFoldDB" id="A6YEB5"/>
<evidence type="ECO:0000313" key="9">
    <source>
        <dbReference type="EMBL" id="ABO15122.1"/>
    </source>
</evidence>
<accession>A6YEB5</accession>
<dbReference type="InterPro" id="IPR002942">
    <property type="entry name" value="S4_RNA-bd"/>
</dbReference>
<sequence length="267" mass="31448">MVRKPILKFKTCRRIQKKIWDSRKLTLKQENILLKAQVSPRGFEKQSNYSKELIARQKLSAIYGNLKRDTFIKLFKKGRRARQVKLPDTFLSLLERRLDVVLLRLKYCSTLSEARQLISHKKILVNNETVNISSYLLKNGDLISIPRQELDNIKEKIFKNWTPAIGNYHGSMVGNTEFAQTSNKKKITVKLETRSRGFQKTTHLFNNIIKGGNRKNLKPDRRYLQRPTHLEINYKTLMAVFIHSPHQIRWPIDINRDLIAKFFGKYI</sequence>
<dbReference type="Gene3D" id="3.10.290.10">
    <property type="entry name" value="RNA-binding S4 domain"/>
    <property type="match status" value="1"/>
</dbReference>
<feature type="domain" description="RNA-binding S4" evidence="8">
    <location>
        <begin position="96"/>
        <end position="158"/>
    </location>
</feature>
<comment type="similarity">
    <text evidence="1 7">Belongs to the universal ribosomal protein uS4 family.</text>
</comment>
<dbReference type="PANTHER" id="PTHR11831:SF30">
    <property type="entry name" value="SMALL RIBOSOMAL SUBUNIT PROTEIN US4M"/>
    <property type="match status" value="1"/>
</dbReference>
<dbReference type="Pfam" id="PF00163">
    <property type="entry name" value="Ribosomal_S4"/>
    <property type="match status" value="1"/>
</dbReference>
<dbReference type="SUPFAM" id="SSF55174">
    <property type="entry name" value="Alpha-L RNA-binding motif"/>
    <property type="match status" value="1"/>
</dbReference>
<evidence type="ECO:0000256" key="4">
    <source>
        <dbReference type="ARBA" id="ARBA00022980"/>
    </source>
</evidence>
<dbReference type="RefSeq" id="YP_001315127.1">
    <property type="nucleotide sequence ID" value="NC_009630.1"/>
</dbReference>
<dbReference type="Pfam" id="PF01479">
    <property type="entry name" value="S4"/>
    <property type="match status" value="1"/>
</dbReference>
<organism evidence="9">
    <name type="scientific">Chlorokybus atmophyticus</name>
    <name type="common">Soil alga</name>
    <dbReference type="NCBI Taxonomy" id="3144"/>
    <lineage>
        <taxon>Eukaryota</taxon>
        <taxon>Viridiplantae</taxon>
        <taxon>Streptophyta</taxon>
        <taxon>Chlorokybophyceae</taxon>
        <taxon>Chlorokybales</taxon>
        <taxon>Chlorokybaceae</taxon>
        <taxon>Chlorokybus</taxon>
    </lineage>
</organism>
<dbReference type="GO" id="GO:0042274">
    <property type="term" value="P:ribosomal small subunit biogenesis"/>
    <property type="evidence" value="ECO:0007669"/>
    <property type="project" value="TreeGrafter"/>
</dbReference>
<dbReference type="InterPro" id="IPR022801">
    <property type="entry name" value="Ribosomal_uS4"/>
</dbReference>
<dbReference type="SMART" id="SM00363">
    <property type="entry name" value="S4"/>
    <property type="match status" value="1"/>
</dbReference>
<keyword evidence="2 6" id="KW-0699">rRNA-binding</keyword>
<dbReference type="EMBL" id="EF463011">
    <property type="protein sequence ID" value="ABO15122.1"/>
    <property type="molecule type" value="Genomic_DNA"/>
</dbReference>
<evidence type="ECO:0000256" key="5">
    <source>
        <dbReference type="ARBA" id="ARBA00023274"/>
    </source>
</evidence>
<evidence type="ECO:0000256" key="2">
    <source>
        <dbReference type="ARBA" id="ARBA00022730"/>
    </source>
</evidence>
<keyword evidence="3 6" id="KW-0694">RNA-binding</keyword>
<dbReference type="GO" id="GO:0019843">
    <property type="term" value="F:rRNA binding"/>
    <property type="evidence" value="ECO:0007669"/>
    <property type="project" value="UniProtKB-KW"/>
</dbReference>
<dbReference type="PROSITE" id="PS00632">
    <property type="entry name" value="RIBOSOMAL_S4"/>
    <property type="match status" value="1"/>
</dbReference>
<dbReference type="PROSITE" id="PS50889">
    <property type="entry name" value="S4"/>
    <property type="match status" value="1"/>
</dbReference>
<evidence type="ECO:0000259" key="8">
    <source>
        <dbReference type="SMART" id="SM00363"/>
    </source>
</evidence>
<dbReference type="InterPro" id="IPR018079">
    <property type="entry name" value="Ribosomal_uS4_CS"/>
</dbReference>
<evidence type="ECO:0000256" key="1">
    <source>
        <dbReference type="ARBA" id="ARBA00007465"/>
    </source>
</evidence>
<evidence type="ECO:0000256" key="7">
    <source>
        <dbReference type="RuleBase" id="RU003699"/>
    </source>
</evidence>
<dbReference type="GO" id="GO:0015935">
    <property type="term" value="C:small ribosomal subunit"/>
    <property type="evidence" value="ECO:0007669"/>
    <property type="project" value="TreeGrafter"/>
</dbReference>
<dbReference type="GeneID" id="5309862"/>
<evidence type="ECO:0000256" key="3">
    <source>
        <dbReference type="ARBA" id="ARBA00022884"/>
    </source>
</evidence>
<dbReference type="InterPro" id="IPR036986">
    <property type="entry name" value="S4_RNA-bd_sf"/>
</dbReference>
<dbReference type="GO" id="GO:0003735">
    <property type="term" value="F:structural constituent of ribosome"/>
    <property type="evidence" value="ECO:0007669"/>
    <property type="project" value="TreeGrafter"/>
</dbReference>
<protein>
    <submittedName>
        <fullName evidence="9">Ribosomal protein S4</fullName>
    </submittedName>
</protein>
<keyword evidence="4 7" id="KW-0689">Ribosomal protein</keyword>
<proteinExistence type="inferred from homology"/>
<dbReference type="CDD" id="cd00165">
    <property type="entry name" value="S4"/>
    <property type="match status" value="1"/>
</dbReference>
<gene>
    <name evidence="9" type="primary">rps4</name>
</gene>
<name>A6YEB5_CHLAT</name>
<geneLocation type="mitochondrion" evidence="9"/>
<dbReference type="Gene3D" id="1.10.1050.10">
    <property type="entry name" value="Ribosomal Protein S4 Delta 41, Chain A, domain 1"/>
    <property type="match status" value="1"/>
</dbReference>
<dbReference type="InterPro" id="IPR001912">
    <property type="entry name" value="Ribosomal_uS4_N"/>
</dbReference>
<dbReference type="PANTHER" id="PTHR11831">
    <property type="entry name" value="30S 40S RIBOSOMAL PROTEIN"/>
    <property type="match status" value="1"/>
</dbReference>
<evidence type="ECO:0000256" key="6">
    <source>
        <dbReference type="PROSITE-ProRule" id="PRU00182"/>
    </source>
</evidence>
<reference evidence="9" key="1">
    <citation type="journal article" date="2007" name="BMC Genomics">
        <title>An unexpectedly large and loosely packed mitochondrial genome in the charophycean green alga Chlorokybus atmophyticus.</title>
        <authorList>
            <person name="Turmel M."/>
            <person name="Otis C."/>
            <person name="Lemieux C."/>
        </authorList>
    </citation>
    <scope>NUCLEOTIDE SEQUENCE</scope>
    <source>
        <strain evidence="9">SAG 48.80</strain>
    </source>
</reference>